<name>A0A2N5CW56_9CAUL</name>
<protein>
    <submittedName>
        <fullName evidence="3">Alpha/beta hydrolase</fullName>
    </submittedName>
</protein>
<dbReference type="GO" id="GO:0016020">
    <property type="term" value="C:membrane"/>
    <property type="evidence" value="ECO:0007669"/>
    <property type="project" value="TreeGrafter"/>
</dbReference>
<evidence type="ECO:0000313" key="5">
    <source>
        <dbReference type="Proteomes" id="UP000281192"/>
    </source>
</evidence>
<dbReference type="InterPro" id="IPR050266">
    <property type="entry name" value="AB_hydrolase_sf"/>
</dbReference>
<gene>
    <name evidence="2" type="ORF">C1707_00955</name>
    <name evidence="3" type="ORF">CFHF_06930</name>
</gene>
<evidence type="ECO:0000313" key="4">
    <source>
        <dbReference type="Proteomes" id="UP000234483"/>
    </source>
</evidence>
<dbReference type="Gene3D" id="3.40.50.1820">
    <property type="entry name" value="alpha/beta hydrolase"/>
    <property type="match status" value="1"/>
</dbReference>
<accession>A0A2N5CW56</accession>
<reference evidence="3 4" key="1">
    <citation type="submission" date="2017-12" db="EMBL/GenBank/DDBJ databases">
        <title>The genome sequence of Caulobacter flavus CGMCC1 15093.</title>
        <authorList>
            <person name="Gao J."/>
            <person name="Mao X."/>
            <person name="Sun J."/>
        </authorList>
    </citation>
    <scope>NUCLEOTIDE SEQUENCE [LARGE SCALE GENOMIC DNA]</scope>
    <source>
        <strain evidence="3 4">CGMCC1 15093</strain>
    </source>
</reference>
<dbReference type="Pfam" id="PF00561">
    <property type="entry name" value="Abhydrolase_1"/>
    <property type="match status" value="1"/>
</dbReference>
<dbReference type="Proteomes" id="UP000281192">
    <property type="component" value="Chromosome"/>
</dbReference>
<dbReference type="GO" id="GO:0046464">
    <property type="term" value="P:acylglycerol catabolic process"/>
    <property type="evidence" value="ECO:0007669"/>
    <property type="project" value="TreeGrafter"/>
</dbReference>
<reference evidence="2 5" key="2">
    <citation type="submission" date="2018-01" db="EMBL/GenBank/DDBJ databases">
        <title>Complete genome sequence of Caulobacter flavus RHGG3.</title>
        <authorList>
            <person name="Yang E."/>
        </authorList>
    </citation>
    <scope>NUCLEOTIDE SEQUENCE [LARGE SCALE GENOMIC DNA]</scope>
    <source>
        <strain evidence="2 5">RHGG3</strain>
    </source>
</reference>
<dbReference type="InterPro" id="IPR000073">
    <property type="entry name" value="AB_hydrolase_1"/>
</dbReference>
<dbReference type="InterPro" id="IPR029058">
    <property type="entry name" value="AB_hydrolase_fold"/>
</dbReference>
<keyword evidence="5" id="KW-1185">Reference proteome</keyword>
<dbReference type="PRINTS" id="PR00111">
    <property type="entry name" value="ABHYDROLASE"/>
</dbReference>
<dbReference type="RefSeq" id="WP_101712293.1">
    <property type="nucleotide sequence ID" value="NZ_CP026100.1"/>
</dbReference>
<dbReference type="GO" id="GO:0047372">
    <property type="term" value="F:monoacylglycerol lipase activity"/>
    <property type="evidence" value="ECO:0007669"/>
    <property type="project" value="TreeGrafter"/>
</dbReference>
<evidence type="ECO:0000259" key="1">
    <source>
        <dbReference type="Pfam" id="PF00561"/>
    </source>
</evidence>
<keyword evidence="3" id="KW-0378">Hydrolase</keyword>
<dbReference type="SUPFAM" id="SSF53474">
    <property type="entry name" value="alpha/beta-Hydrolases"/>
    <property type="match status" value="1"/>
</dbReference>
<dbReference type="Proteomes" id="UP000234483">
    <property type="component" value="Unassembled WGS sequence"/>
</dbReference>
<evidence type="ECO:0000313" key="2">
    <source>
        <dbReference type="EMBL" id="AYV44938.1"/>
    </source>
</evidence>
<dbReference type="PANTHER" id="PTHR43798:SF5">
    <property type="entry name" value="MONOACYLGLYCEROL LIPASE ABHD6"/>
    <property type="match status" value="1"/>
</dbReference>
<dbReference type="OrthoDB" id="9799612at2"/>
<dbReference type="EMBL" id="PJRQ01000012">
    <property type="protein sequence ID" value="PLR18057.1"/>
    <property type="molecule type" value="Genomic_DNA"/>
</dbReference>
<evidence type="ECO:0000313" key="3">
    <source>
        <dbReference type="EMBL" id="PLR18057.1"/>
    </source>
</evidence>
<feature type="domain" description="AB hydrolase-1" evidence="1">
    <location>
        <begin position="35"/>
        <end position="269"/>
    </location>
</feature>
<dbReference type="PANTHER" id="PTHR43798">
    <property type="entry name" value="MONOACYLGLYCEROL LIPASE"/>
    <property type="match status" value="1"/>
</dbReference>
<proteinExistence type="predicted"/>
<dbReference type="EMBL" id="CP026100">
    <property type="protein sequence ID" value="AYV44938.1"/>
    <property type="molecule type" value="Genomic_DNA"/>
</dbReference>
<dbReference type="AlphaFoldDB" id="A0A2N5CW56"/>
<organism evidence="3 4">
    <name type="scientific">Caulobacter flavus</name>
    <dbReference type="NCBI Taxonomy" id="1679497"/>
    <lineage>
        <taxon>Bacteria</taxon>
        <taxon>Pseudomonadati</taxon>
        <taxon>Pseudomonadota</taxon>
        <taxon>Alphaproteobacteria</taxon>
        <taxon>Caulobacterales</taxon>
        <taxon>Caulobacteraceae</taxon>
        <taxon>Caulobacter</taxon>
    </lineage>
</organism>
<dbReference type="KEGG" id="cfh:C1707_00955"/>
<sequence>MNAVASIHHAVSAPNQFVEVSGRTLAYRSIGEGRPLLLCTRFRGTMDVWDPAFLDGLADEGFRVITFDYSGLGLSTGQPTYNPAEMVRDPIDLMAALDLGEVVLGGWSLGGLVAQVALAVAGERISHLVLIGTNPPGHMVKPSEQLFYDTAVIEHYALKEEEILFFEPKSEASRKAAAESAARIAERTEGRSPPVPIAFARANIGDGPRNPIFPADAVLEVLKTTTKPILHLGGDHDIIFPVENWYALNQMLPTLQLITYPSAGHGPQHQYPRASAEHVGSFVRSTG</sequence>